<reference evidence="2 3" key="1">
    <citation type="journal article" date="2023" name="Mol. Phylogenet. Evol.">
        <title>Genome-scale phylogeny and comparative genomics of the fungal order Sordariales.</title>
        <authorList>
            <person name="Hensen N."/>
            <person name="Bonometti L."/>
            <person name="Westerberg I."/>
            <person name="Brannstrom I.O."/>
            <person name="Guillou S."/>
            <person name="Cros-Aarteil S."/>
            <person name="Calhoun S."/>
            <person name="Haridas S."/>
            <person name="Kuo A."/>
            <person name="Mondo S."/>
            <person name="Pangilinan J."/>
            <person name="Riley R."/>
            <person name="LaButti K."/>
            <person name="Andreopoulos B."/>
            <person name="Lipzen A."/>
            <person name="Chen C."/>
            <person name="Yan M."/>
            <person name="Daum C."/>
            <person name="Ng V."/>
            <person name="Clum A."/>
            <person name="Steindorff A."/>
            <person name="Ohm R.A."/>
            <person name="Martin F."/>
            <person name="Silar P."/>
            <person name="Natvig D.O."/>
            <person name="Lalanne C."/>
            <person name="Gautier V."/>
            <person name="Ament-Velasquez S.L."/>
            <person name="Kruys A."/>
            <person name="Hutchinson M.I."/>
            <person name="Powell A.J."/>
            <person name="Barry K."/>
            <person name="Miller A.N."/>
            <person name="Grigoriev I.V."/>
            <person name="Debuchy R."/>
            <person name="Gladieux P."/>
            <person name="Hiltunen Thoren M."/>
            <person name="Johannesson H."/>
        </authorList>
    </citation>
    <scope>NUCLEOTIDE SEQUENCE [LARGE SCALE GENOMIC DNA]</scope>
    <source>
        <strain evidence="2 3">FGSC 10403</strain>
    </source>
</reference>
<dbReference type="GeneID" id="87876198"/>
<feature type="compositionally biased region" description="Basic and acidic residues" evidence="1">
    <location>
        <begin position="118"/>
        <end position="127"/>
    </location>
</feature>
<accession>A0AAJ0IGA8</accession>
<sequence>MNQGKHADIPAKEPQVNLFFDKGEDKGLFGVTQIGANHRKRHMHQGPPSIAGNHGPDAATRLQDSCIANLKVVERALWVNLNCTYNFDTAAQPQTHVVQASTATAQEPEHGQCPNVDDVTKSSEPNRYDPPGACRPALSSSGQARAKHLPRSQASDITRMTRKKCGALTMK</sequence>
<proteinExistence type="predicted"/>
<dbReference type="Proteomes" id="UP001285908">
    <property type="component" value="Unassembled WGS sequence"/>
</dbReference>
<gene>
    <name evidence="2" type="ORF">B0T23DRAFT_401352</name>
</gene>
<evidence type="ECO:0000313" key="2">
    <source>
        <dbReference type="EMBL" id="KAK3499832.1"/>
    </source>
</evidence>
<organism evidence="2 3">
    <name type="scientific">Neurospora hispaniola</name>
    <dbReference type="NCBI Taxonomy" id="588809"/>
    <lineage>
        <taxon>Eukaryota</taxon>
        <taxon>Fungi</taxon>
        <taxon>Dikarya</taxon>
        <taxon>Ascomycota</taxon>
        <taxon>Pezizomycotina</taxon>
        <taxon>Sordariomycetes</taxon>
        <taxon>Sordariomycetidae</taxon>
        <taxon>Sordariales</taxon>
        <taxon>Sordariaceae</taxon>
        <taxon>Neurospora</taxon>
    </lineage>
</organism>
<comment type="caution">
    <text evidence="2">The sequence shown here is derived from an EMBL/GenBank/DDBJ whole genome shotgun (WGS) entry which is preliminary data.</text>
</comment>
<evidence type="ECO:0000313" key="3">
    <source>
        <dbReference type="Proteomes" id="UP001285908"/>
    </source>
</evidence>
<dbReference type="EMBL" id="JAULSX010000001">
    <property type="protein sequence ID" value="KAK3499832.1"/>
    <property type="molecule type" value="Genomic_DNA"/>
</dbReference>
<dbReference type="AlphaFoldDB" id="A0AAJ0IGA8"/>
<feature type="region of interest" description="Disordered" evidence="1">
    <location>
        <begin position="98"/>
        <end position="171"/>
    </location>
</feature>
<protein>
    <submittedName>
        <fullName evidence="2">Uncharacterized protein</fullName>
    </submittedName>
</protein>
<evidence type="ECO:0000256" key="1">
    <source>
        <dbReference type="SAM" id="MobiDB-lite"/>
    </source>
</evidence>
<keyword evidence="3" id="KW-1185">Reference proteome</keyword>
<name>A0AAJ0IGA8_9PEZI</name>
<dbReference type="RefSeq" id="XP_062697465.1">
    <property type="nucleotide sequence ID" value="XM_062838576.1"/>
</dbReference>